<organism evidence="3">
    <name type="scientific">Cyprideis torosa</name>
    <dbReference type="NCBI Taxonomy" id="163714"/>
    <lineage>
        <taxon>Eukaryota</taxon>
        <taxon>Metazoa</taxon>
        <taxon>Ecdysozoa</taxon>
        <taxon>Arthropoda</taxon>
        <taxon>Crustacea</taxon>
        <taxon>Oligostraca</taxon>
        <taxon>Ostracoda</taxon>
        <taxon>Podocopa</taxon>
        <taxon>Podocopida</taxon>
        <taxon>Cytherocopina</taxon>
        <taxon>Cytheroidea</taxon>
        <taxon>Cytherideidae</taxon>
        <taxon>Cyprideis</taxon>
    </lineage>
</organism>
<dbReference type="PANTHER" id="PTHR14166">
    <property type="entry name" value="SLIT-ROBO RHO GTPASE ACTIVATING PROTEIN"/>
    <property type="match status" value="1"/>
</dbReference>
<protein>
    <submittedName>
        <fullName evidence="3">Uncharacterized protein</fullName>
    </submittedName>
</protein>
<name>A0A7R8WBP9_9CRUS</name>
<reference evidence="3" key="1">
    <citation type="submission" date="2020-11" db="EMBL/GenBank/DDBJ databases">
        <authorList>
            <person name="Tran Van P."/>
        </authorList>
    </citation>
    <scope>NUCLEOTIDE SEQUENCE</scope>
</reference>
<proteinExistence type="predicted"/>
<accession>A0A7R8WBP9</accession>
<evidence type="ECO:0000313" key="3">
    <source>
        <dbReference type="EMBL" id="CAD7228655.1"/>
    </source>
</evidence>
<evidence type="ECO:0000256" key="1">
    <source>
        <dbReference type="ARBA" id="ARBA00023054"/>
    </source>
</evidence>
<sequence>MSQDLREYLLRDHWAIYSTTPCWQNLLESTKREAKDRAILFEVYTNNLINKCNGVIEDAQRIYKRAITEQSLATLSSSVVLWLRPGRRRECNAFVYFWVEVLSSPTRQQVYTDALTRGGAAELANPPCSMDWVGHPGRSWTLEYGLTRQPSPDKAEEEEEDTLRKGKQDLRYHPVAPDRTARDWTAGRGSGGQEHQQPCKNVFYFVSLSPPKSAILL</sequence>
<dbReference type="OrthoDB" id="5981864at2759"/>
<feature type="region of interest" description="Disordered" evidence="2">
    <location>
        <begin position="145"/>
        <end position="195"/>
    </location>
</feature>
<evidence type="ECO:0000256" key="2">
    <source>
        <dbReference type="SAM" id="MobiDB-lite"/>
    </source>
</evidence>
<gene>
    <name evidence="3" type="ORF">CTOB1V02_LOCUS6535</name>
</gene>
<dbReference type="InterPro" id="IPR051627">
    <property type="entry name" value="SLIT-ROBO_RhoGAP"/>
</dbReference>
<dbReference type="Gene3D" id="1.20.1270.60">
    <property type="entry name" value="Arfaptin homology (AH) domain/BAR domain"/>
    <property type="match status" value="1"/>
</dbReference>
<dbReference type="EMBL" id="OB661642">
    <property type="protein sequence ID" value="CAD7228655.1"/>
    <property type="molecule type" value="Genomic_DNA"/>
</dbReference>
<feature type="compositionally biased region" description="Basic and acidic residues" evidence="2">
    <location>
        <begin position="162"/>
        <end position="172"/>
    </location>
</feature>
<keyword evidence="1" id="KW-0175">Coiled coil</keyword>
<dbReference type="AlphaFoldDB" id="A0A7R8WBP9"/>
<dbReference type="InterPro" id="IPR027267">
    <property type="entry name" value="AH/BAR_dom_sf"/>
</dbReference>